<protein>
    <submittedName>
        <fullName evidence="1">Uncharacterized protein</fullName>
    </submittedName>
</protein>
<reference evidence="1" key="1">
    <citation type="journal article" date="2023" name="bioRxiv">
        <title>Scaffold-level genome assemblies of two parasitoid biocontrol wasps reveal the parthenogenesis mechanism and an associated novel virus.</title>
        <authorList>
            <person name="Inwood S."/>
            <person name="Skelly J."/>
            <person name="Guhlin J."/>
            <person name="Harrop T."/>
            <person name="Goldson S."/>
            <person name="Dearden P."/>
        </authorList>
    </citation>
    <scope>NUCLEOTIDE SEQUENCE</scope>
    <source>
        <strain evidence="1">Irish</strain>
        <tissue evidence="1">Whole body</tissue>
    </source>
</reference>
<comment type="caution">
    <text evidence="1">The sequence shown here is derived from an EMBL/GenBank/DDBJ whole genome shotgun (WGS) entry which is preliminary data.</text>
</comment>
<name>A0AA39FA93_9HYME</name>
<organism evidence="1 2">
    <name type="scientific">Microctonus aethiopoides</name>
    <dbReference type="NCBI Taxonomy" id="144406"/>
    <lineage>
        <taxon>Eukaryota</taxon>
        <taxon>Metazoa</taxon>
        <taxon>Ecdysozoa</taxon>
        <taxon>Arthropoda</taxon>
        <taxon>Hexapoda</taxon>
        <taxon>Insecta</taxon>
        <taxon>Pterygota</taxon>
        <taxon>Neoptera</taxon>
        <taxon>Endopterygota</taxon>
        <taxon>Hymenoptera</taxon>
        <taxon>Apocrita</taxon>
        <taxon>Ichneumonoidea</taxon>
        <taxon>Braconidae</taxon>
        <taxon>Euphorinae</taxon>
        <taxon>Microctonus</taxon>
    </lineage>
</organism>
<dbReference type="Proteomes" id="UP001168990">
    <property type="component" value="Unassembled WGS sequence"/>
</dbReference>
<reference evidence="1" key="2">
    <citation type="submission" date="2023-03" db="EMBL/GenBank/DDBJ databases">
        <authorList>
            <person name="Inwood S.N."/>
            <person name="Skelly J.G."/>
            <person name="Guhlin J."/>
            <person name="Harrop T.W.R."/>
            <person name="Goldson S.G."/>
            <person name="Dearden P.K."/>
        </authorList>
    </citation>
    <scope>NUCLEOTIDE SEQUENCE</scope>
    <source>
        <strain evidence="1">Irish</strain>
        <tissue evidence="1">Whole body</tissue>
    </source>
</reference>
<evidence type="ECO:0000313" key="1">
    <source>
        <dbReference type="EMBL" id="KAK0165824.1"/>
    </source>
</evidence>
<proteinExistence type="predicted"/>
<accession>A0AA39FA93</accession>
<dbReference type="AlphaFoldDB" id="A0AA39FA93"/>
<dbReference type="EMBL" id="JAQQBS010001422">
    <property type="protein sequence ID" value="KAK0165824.1"/>
    <property type="molecule type" value="Genomic_DNA"/>
</dbReference>
<evidence type="ECO:0000313" key="2">
    <source>
        <dbReference type="Proteomes" id="UP001168990"/>
    </source>
</evidence>
<sequence>MEPSLYLQAIQNVAGSKPGEKYGTLNRIAREIVASSQGQNDTIQVQLSLKVPEVLVPLVKVEIAKILRQPDGIVEALTSDDASVFRRALQAKWFFNGSIENVTDIHYFQDRIFSCISIINRYKLIAKLSIHLAANKKDSIAEEFYLNLSELYGGKVSEPLLLACSESFVWEAIIKRQLVLSVKIVGQLYQKYPDIIVKYLQLSERSDEPYERNLHVISIHDYIEFLPRLINKHVNIYADLIIANSVTKQILSRKCTKKFLKYGTEILIQKPDKFVPIMDLKVITSELTKEQLKLLFRNLFLINKSNKYLKFSFMDMYNYLEHYPSDEKVSFILSTYEEVYNESFLDQNDLIGSEVLKLLSPEDRVKVAREKLEKDPSWHISYYQYSESWRCYLSISESIPIIKNEISKTSIAEQRCELLKQLIYSCKVNNDEDALLKVLEYIESRHINERGDILLEVFGTLLKEFQTHNLSIHHWKVLDNIIQLLYIKDQLKSNQNIVLEFYIAKIHFNLINKLSITEVMKLVFNFKINDPYYNENWNMLEDYPEYERKCLEEFINILPSSAPKDESKIELINKFLYAINKFNERISCTKNEIEPIKIENYSWLSTEISQLVSDEYDDYYAVRMLRYNLKVHNLNLYHAWVKEKTEIEVDLSSVEKFNKWMKNPDKIKIHWEKFSSECKSVICYNYARRFIQKCRWYQDLPIKFAEKCFKDLTENKDTKALIILALLYEGPAFERIINPYLPTSSSIDVESKSAEKNHSIMESIPSALSFVKPPVSLDVTLKYCQKNIIHMAGNWIKVLALQTPVDKLIPFTIKLMDQPVSISKHFIRIFVTAVNINELHSVLRNLWRTDKHLTIRTLVFNKIFESFVTNPSHNTWLLLNKCIDGLTADDKEELSTICCLRKIPNEYIVNYVRKLFAILKKFQCTNDKIDPDFIWSHIAELLRLESNIAVLLPEEFHQEILKTYFTDMSLPSHVSNAAQYYLINAYINPAMEKLESRLSFYSELFIDILKNQWDIPDPLDPNVYPANYMVDTSMIGILWYIRDNNIRNQFIDVTLNSFRSVLNPLQAPSFYSYYSFASLYRGDEMSRDEYVIQIGNIIPSLIDTFSVEFVTELIKVLIKCLKLLWEDDDLCEEVTIDIIEVLLKLNIDHAITLPAVIAMLEVIKKNNERYTEILRILRKRKNPAAIAYASSIVVNNNSPPYLEAIQNAAGSTPGKKYKILNRIAQKIIAESDGENDGILK</sequence>
<gene>
    <name evidence="1" type="ORF">PV328_004308</name>
</gene>
<keyword evidence="2" id="KW-1185">Reference proteome</keyword>